<keyword evidence="3" id="KW-0645">Protease</keyword>
<dbReference type="GO" id="GO:0006508">
    <property type="term" value="P:proteolysis"/>
    <property type="evidence" value="ECO:0007669"/>
    <property type="project" value="UniProtKB-KW"/>
</dbReference>
<dbReference type="PANTHER" id="PTHR32481">
    <property type="entry name" value="AMINOPEPTIDASE"/>
    <property type="match status" value="1"/>
</dbReference>
<keyword evidence="7" id="KW-1185">Reference proteome</keyword>
<dbReference type="InterPro" id="IPR008007">
    <property type="entry name" value="Peptidase_M42"/>
</dbReference>
<keyword evidence="2" id="KW-0031">Aminopeptidase</keyword>
<dbReference type="Gene3D" id="3.40.630.10">
    <property type="entry name" value="Zn peptidases"/>
    <property type="match status" value="1"/>
</dbReference>
<dbReference type="InterPro" id="IPR051464">
    <property type="entry name" value="Peptidase_M42_aminopept"/>
</dbReference>
<evidence type="ECO:0000256" key="5">
    <source>
        <dbReference type="ARBA" id="ARBA00022801"/>
    </source>
</evidence>
<dbReference type="AlphaFoldDB" id="A0A6N7QLH2"/>
<proteinExistence type="inferred from homology"/>
<protein>
    <submittedName>
        <fullName evidence="6">M20/M25/M40 family metallo-hydrolase</fullName>
    </submittedName>
</protein>
<gene>
    <name evidence="6" type="ORF">GH984_01235</name>
</gene>
<evidence type="ECO:0000256" key="4">
    <source>
        <dbReference type="ARBA" id="ARBA00022723"/>
    </source>
</evidence>
<accession>A0A6N7QLH2</accession>
<dbReference type="Gene3D" id="2.40.30.40">
    <property type="entry name" value="Peptidase M42, domain 2"/>
    <property type="match status" value="1"/>
</dbReference>
<evidence type="ECO:0000256" key="1">
    <source>
        <dbReference type="ARBA" id="ARBA00006272"/>
    </source>
</evidence>
<keyword evidence="4" id="KW-0479">Metal-binding</keyword>
<name>A0A6N7QLH2_9GAMM</name>
<dbReference type="Proteomes" id="UP000433788">
    <property type="component" value="Unassembled WGS sequence"/>
</dbReference>
<dbReference type="PANTHER" id="PTHR32481:SF0">
    <property type="entry name" value="AMINOPEPTIDASE YPDE-RELATED"/>
    <property type="match status" value="1"/>
</dbReference>
<evidence type="ECO:0000256" key="3">
    <source>
        <dbReference type="ARBA" id="ARBA00022670"/>
    </source>
</evidence>
<evidence type="ECO:0000313" key="7">
    <source>
        <dbReference type="Proteomes" id="UP000433788"/>
    </source>
</evidence>
<dbReference type="EMBL" id="WJPP01000001">
    <property type="protein sequence ID" value="MRH77335.1"/>
    <property type="molecule type" value="Genomic_DNA"/>
</dbReference>
<dbReference type="GO" id="GO:0046872">
    <property type="term" value="F:metal ion binding"/>
    <property type="evidence" value="ECO:0007669"/>
    <property type="project" value="UniProtKB-KW"/>
</dbReference>
<dbReference type="GO" id="GO:0004177">
    <property type="term" value="F:aminopeptidase activity"/>
    <property type="evidence" value="ECO:0007669"/>
    <property type="project" value="UniProtKB-KW"/>
</dbReference>
<dbReference type="Pfam" id="PF05343">
    <property type="entry name" value="Peptidase_M42"/>
    <property type="match status" value="1"/>
</dbReference>
<evidence type="ECO:0000256" key="2">
    <source>
        <dbReference type="ARBA" id="ARBA00022438"/>
    </source>
</evidence>
<sequence>MANLSHPWAEPMPDSQFQLMHDILAAPSPIGLEGAMSHGVIKPYFESFAPAGWAVQSFKGHAGVILDTHPGDDDRFKVMVIGHADKIRMQVRSIGDDGKIWINSDSFLPTTLIGHEVSLFSEDPAAPGSYRRIDGGTVEALGAIHFADPKLRSGERGVRKEQLYLELHIHGADKKKQIEGLGIRPGDSILMNRPIRRGFGPDTFYGAYLDNGLGCFVAAEAARLVAESGGAKNIRMLFTIATYEEIGRFGSRVMAGELRPDAIIGVDVNHDYAAAPGIGDRRMAPIEMGKGFTMSVGSIVSEQLNRRIETVANNLEIPMQRDVVGVDTGTDGMAGVLGNVDCAATSVGMPLRNMHTISESACTRDVLACTHAVAGTLQALDKEETQPGVLAVAFCNNHPRLDSAQPLKHPGFESD</sequence>
<dbReference type="InterPro" id="IPR023367">
    <property type="entry name" value="Peptidase_M42_dom2"/>
</dbReference>
<organism evidence="6 7">
    <name type="scientific">Spiribacter salilacus</name>
    <dbReference type="NCBI Taxonomy" id="2664894"/>
    <lineage>
        <taxon>Bacteria</taxon>
        <taxon>Pseudomonadati</taxon>
        <taxon>Pseudomonadota</taxon>
        <taxon>Gammaproteobacteria</taxon>
        <taxon>Chromatiales</taxon>
        <taxon>Ectothiorhodospiraceae</taxon>
        <taxon>Spiribacter</taxon>
    </lineage>
</organism>
<reference evidence="6 7" key="1">
    <citation type="submission" date="2019-11" db="EMBL/GenBank/DDBJ databases">
        <authorList>
            <person name="Zhang X.Y."/>
        </authorList>
    </citation>
    <scope>NUCLEOTIDE SEQUENCE [LARGE SCALE GENOMIC DNA]</scope>
    <source>
        <strain evidence="6 7">C176</strain>
    </source>
</reference>
<comment type="similarity">
    <text evidence="1">Belongs to the peptidase M42 family.</text>
</comment>
<evidence type="ECO:0000313" key="6">
    <source>
        <dbReference type="EMBL" id="MRH77335.1"/>
    </source>
</evidence>
<dbReference type="SUPFAM" id="SSF53187">
    <property type="entry name" value="Zn-dependent exopeptidases"/>
    <property type="match status" value="1"/>
</dbReference>
<comment type="caution">
    <text evidence="6">The sequence shown here is derived from an EMBL/GenBank/DDBJ whole genome shotgun (WGS) entry which is preliminary data.</text>
</comment>
<keyword evidence="5 6" id="KW-0378">Hydrolase</keyword>
<dbReference type="RefSeq" id="WP_153718394.1">
    <property type="nucleotide sequence ID" value="NZ_WJPP01000001.1"/>
</dbReference>